<organism evidence="7 8">
    <name type="scientific">Nocardia terrae</name>
    <dbReference type="NCBI Taxonomy" id="2675851"/>
    <lineage>
        <taxon>Bacteria</taxon>
        <taxon>Bacillati</taxon>
        <taxon>Actinomycetota</taxon>
        <taxon>Actinomycetes</taxon>
        <taxon>Mycobacteriales</taxon>
        <taxon>Nocardiaceae</taxon>
        <taxon>Nocardia</taxon>
    </lineage>
</organism>
<name>A0A7K1V4X9_9NOCA</name>
<dbReference type="SUPFAM" id="SSF51679">
    <property type="entry name" value="Bacterial luciferase-like"/>
    <property type="match status" value="1"/>
</dbReference>
<evidence type="ECO:0000256" key="1">
    <source>
        <dbReference type="ARBA" id="ARBA00022630"/>
    </source>
</evidence>
<feature type="region of interest" description="Disordered" evidence="5">
    <location>
        <begin position="298"/>
        <end position="317"/>
    </location>
</feature>
<keyword evidence="3" id="KW-0560">Oxidoreductase</keyword>
<dbReference type="GO" id="GO:0004497">
    <property type="term" value="F:monooxygenase activity"/>
    <property type="evidence" value="ECO:0007669"/>
    <property type="project" value="UniProtKB-KW"/>
</dbReference>
<evidence type="ECO:0000256" key="5">
    <source>
        <dbReference type="SAM" id="MobiDB-lite"/>
    </source>
</evidence>
<evidence type="ECO:0000256" key="2">
    <source>
        <dbReference type="ARBA" id="ARBA00022643"/>
    </source>
</evidence>
<reference evidence="7 8" key="1">
    <citation type="submission" date="2019-12" db="EMBL/GenBank/DDBJ databases">
        <title>Nocardia sp. nov. ET3-3 isolated from soil.</title>
        <authorList>
            <person name="Kanchanasin P."/>
            <person name="Tanasupawat S."/>
            <person name="Yuki M."/>
            <person name="Kudo T."/>
        </authorList>
    </citation>
    <scope>NUCLEOTIDE SEQUENCE [LARGE SCALE GENOMIC DNA]</scope>
    <source>
        <strain evidence="7 8">ET3-3</strain>
    </source>
</reference>
<dbReference type="PANTHER" id="PTHR30011:SF16">
    <property type="entry name" value="C2H2 FINGER DOMAIN TRANSCRIPTION FACTOR (EUROFUNG)-RELATED"/>
    <property type="match status" value="1"/>
</dbReference>
<proteinExistence type="predicted"/>
<evidence type="ECO:0000313" key="7">
    <source>
        <dbReference type="EMBL" id="MVU81710.1"/>
    </source>
</evidence>
<dbReference type="Pfam" id="PF00296">
    <property type="entry name" value="Bac_luciferase"/>
    <property type="match status" value="1"/>
</dbReference>
<keyword evidence="1" id="KW-0285">Flavoprotein</keyword>
<dbReference type="InterPro" id="IPR051260">
    <property type="entry name" value="Diverse_substr_monoxygenases"/>
</dbReference>
<gene>
    <name evidence="7" type="ORF">GPX89_31300</name>
</gene>
<dbReference type="GO" id="GO:0016705">
    <property type="term" value="F:oxidoreductase activity, acting on paired donors, with incorporation or reduction of molecular oxygen"/>
    <property type="evidence" value="ECO:0007669"/>
    <property type="project" value="InterPro"/>
</dbReference>
<comment type="caution">
    <text evidence="7">The sequence shown here is derived from an EMBL/GenBank/DDBJ whole genome shotgun (WGS) entry which is preliminary data.</text>
</comment>
<dbReference type="EMBL" id="WRPP01000007">
    <property type="protein sequence ID" value="MVU81710.1"/>
    <property type="molecule type" value="Genomic_DNA"/>
</dbReference>
<dbReference type="Gene3D" id="3.20.20.30">
    <property type="entry name" value="Luciferase-like domain"/>
    <property type="match status" value="2"/>
</dbReference>
<evidence type="ECO:0000259" key="6">
    <source>
        <dbReference type="Pfam" id="PF00296"/>
    </source>
</evidence>
<evidence type="ECO:0000256" key="3">
    <source>
        <dbReference type="ARBA" id="ARBA00023002"/>
    </source>
</evidence>
<keyword evidence="2" id="KW-0288">FMN</keyword>
<keyword evidence="8" id="KW-1185">Reference proteome</keyword>
<evidence type="ECO:0000256" key="4">
    <source>
        <dbReference type="ARBA" id="ARBA00023033"/>
    </source>
</evidence>
<dbReference type="PANTHER" id="PTHR30011">
    <property type="entry name" value="ALKANESULFONATE MONOOXYGENASE-RELATED"/>
    <property type="match status" value="1"/>
</dbReference>
<evidence type="ECO:0000313" key="8">
    <source>
        <dbReference type="Proteomes" id="UP000466794"/>
    </source>
</evidence>
<protein>
    <submittedName>
        <fullName evidence="7">LLM class flavin-dependent oxidoreductase</fullName>
    </submittedName>
</protein>
<dbReference type="InterPro" id="IPR036661">
    <property type="entry name" value="Luciferase-like_sf"/>
</dbReference>
<dbReference type="RefSeq" id="WP_157391335.1">
    <property type="nucleotide sequence ID" value="NZ_WRPP01000007.1"/>
</dbReference>
<keyword evidence="4" id="KW-0503">Monooxygenase</keyword>
<dbReference type="InterPro" id="IPR011251">
    <property type="entry name" value="Luciferase-like_dom"/>
</dbReference>
<accession>A0A7K1V4X9</accession>
<feature type="domain" description="Luciferase-like" evidence="6">
    <location>
        <begin position="24"/>
        <end position="198"/>
    </location>
</feature>
<dbReference type="Proteomes" id="UP000466794">
    <property type="component" value="Unassembled WGS sequence"/>
</dbReference>
<dbReference type="AlphaFoldDB" id="A0A7K1V4X9"/>
<sequence length="317" mass="33974">MASETDYRTGLFALGIELDDTGLPPVEWRARVHAAENAGFTFATVGDSLDPPGPGSGGRLDATVRAGFVAATTSTLGLVPAIAATYAEPFHLSSQLATLDYASRGRAGWLAVDDPDAARAWGATPRTTAAELRRERTDAIEVARRLWDSWEDDAVIRDYAAGKFLDRDKLHHIDFIGETFSVKGPSIVPRPPQGQIVVFGYDAESEGLDVALVRDRADIETARAAGVPRVLLDLDITLDSPATITDLIALLTDLAPIADGVRLRPAALDEDLPVLSRHVLPALLRAGLAHRPVPGSTLRANLGLPRPANRYAKEPTR</sequence>